<reference evidence="1" key="2">
    <citation type="submission" date="2021-08" db="EMBL/GenBank/DDBJ databases">
        <authorList>
            <person name="Gostincar C."/>
            <person name="Sun X."/>
            <person name="Song Z."/>
            <person name="Gunde-Cimerman N."/>
        </authorList>
    </citation>
    <scope>NUCLEOTIDE SEQUENCE</scope>
    <source>
        <strain evidence="1">EXF-9911</strain>
    </source>
</reference>
<evidence type="ECO:0000313" key="1">
    <source>
        <dbReference type="EMBL" id="KAG9701093.1"/>
    </source>
</evidence>
<feature type="non-terminal residue" evidence="1">
    <location>
        <position position="381"/>
    </location>
</feature>
<dbReference type="EMBL" id="JAHFXF010000005">
    <property type="protein sequence ID" value="KAG9701093.1"/>
    <property type="molecule type" value="Genomic_DNA"/>
</dbReference>
<proteinExistence type="predicted"/>
<dbReference type="OrthoDB" id="5272396at2759"/>
<protein>
    <submittedName>
        <fullName evidence="1">Uncharacterized protein</fullName>
    </submittedName>
</protein>
<reference evidence="1" key="1">
    <citation type="journal article" date="2021" name="J Fungi (Basel)">
        <title>Virulence traits and population genomics of the black yeast Aureobasidium melanogenum.</title>
        <authorList>
            <person name="Cernosa A."/>
            <person name="Sun X."/>
            <person name="Gostincar C."/>
            <person name="Fang C."/>
            <person name="Gunde-Cimerman N."/>
            <person name="Song Z."/>
        </authorList>
    </citation>
    <scope>NUCLEOTIDE SEQUENCE</scope>
    <source>
        <strain evidence="1">EXF-9911</strain>
    </source>
</reference>
<organism evidence="1 2">
    <name type="scientific">Aureobasidium melanogenum</name>
    <name type="common">Aureobasidium pullulans var. melanogenum</name>
    <dbReference type="NCBI Taxonomy" id="46634"/>
    <lineage>
        <taxon>Eukaryota</taxon>
        <taxon>Fungi</taxon>
        <taxon>Dikarya</taxon>
        <taxon>Ascomycota</taxon>
        <taxon>Pezizomycotina</taxon>
        <taxon>Dothideomycetes</taxon>
        <taxon>Dothideomycetidae</taxon>
        <taxon>Dothideales</taxon>
        <taxon>Saccotheciaceae</taxon>
        <taxon>Aureobasidium</taxon>
    </lineage>
</organism>
<dbReference type="InterPro" id="IPR038883">
    <property type="entry name" value="AN11006-like"/>
</dbReference>
<dbReference type="AlphaFoldDB" id="A0A9P8JF77"/>
<evidence type="ECO:0000313" key="2">
    <source>
        <dbReference type="Proteomes" id="UP000779574"/>
    </source>
</evidence>
<dbReference type="PANTHER" id="PTHR42085:SF8">
    <property type="entry name" value="F-BOX DOMAIN-CONTAINING PROTEIN"/>
    <property type="match status" value="1"/>
</dbReference>
<accession>A0A9P8JF77</accession>
<gene>
    <name evidence="1" type="ORF">KCU76_g304</name>
</gene>
<sequence>MGHSVIQTVAEIAPELEYPDGLQRDGISFLDLPRELRAMIYKYIPDNHGAFSYDIRLNRRKPHWPPLTVGSHMSGNLFEEKYGNPGVALGTGANHFAILMTCRTIYSEALPILHTATPLGIWRPMYDYGGSTKYPDFIAKVFDSLPIHASQYIRTLQLQGEFFHRSMQTLLTTATTKLPSWRILEIGWDPHYEDHTRKHWFDGRGTRQSWPAFATLHSVAQRLDSISITVSPPEDGVHTRVLSSTQPNAVSISGTAYQQFLWLQLQLLVLRIELTIYGALLNGDFKSGMEFFMDKILEREDLFEIFQRSKLVDECIAGTAKFKLEEQRDWLRGITGRIVEIDEKERRVSVMSEREAEMKWCKMTYISAPRGQCMVDGDDTL</sequence>
<name>A0A9P8JF77_AURME</name>
<dbReference type="PANTHER" id="PTHR42085">
    <property type="entry name" value="F-BOX DOMAIN-CONTAINING PROTEIN"/>
    <property type="match status" value="1"/>
</dbReference>
<dbReference type="Proteomes" id="UP000779574">
    <property type="component" value="Unassembled WGS sequence"/>
</dbReference>
<comment type="caution">
    <text evidence="1">The sequence shown here is derived from an EMBL/GenBank/DDBJ whole genome shotgun (WGS) entry which is preliminary data.</text>
</comment>